<reference evidence="3 4" key="1">
    <citation type="submission" date="2020-07" db="EMBL/GenBank/DDBJ databases">
        <title>Genome of Haloechinothrix sp.</title>
        <authorList>
            <person name="Tang S.-K."/>
            <person name="Yang L."/>
            <person name="Zhu W.-Y."/>
        </authorList>
    </citation>
    <scope>NUCLEOTIDE SEQUENCE [LARGE SCALE GENOMIC DNA]</scope>
    <source>
        <strain evidence="3 4">YIM 98757</strain>
    </source>
</reference>
<feature type="compositionally biased region" description="Low complexity" evidence="1">
    <location>
        <begin position="32"/>
        <end position="46"/>
    </location>
</feature>
<dbReference type="RefSeq" id="WP_180890975.1">
    <property type="nucleotide sequence ID" value="NZ_JACCKD010000001.1"/>
</dbReference>
<accession>A0A837ZZ12</accession>
<sequence>MTTDSATNATSPGNDSEGEPEDAPATDQVQESSSEASTGESAAAGTGSAGGFAAGAGAVISAGLGVASLTGTSLGEMLKTRKEIIGQIESGTGGGGGDQIEAFYGAPWDVAALVNGVIGLVAVVLGGVLLAALARRAEAHTWVKAVALGGAVLGVLGLLVAGGMYFDLFASAPELPQQPAPGMGG</sequence>
<evidence type="ECO:0000256" key="2">
    <source>
        <dbReference type="SAM" id="Phobius"/>
    </source>
</evidence>
<feature type="transmembrane region" description="Helical" evidence="2">
    <location>
        <begin position="145"/>
        <end position="166"/>
    </location>
</feature>
<gene>
    <name evidence="3" type="ORF">H0B56_00730</name>
</gene>
<comment type="caution">
    <text evidence="3">The sequence shown here is derived from an EMBL/GenBank/DDBJ whole genome shotgun (WGS) entry which is preliminary data.</text>
</comment>
<name>A0A837ZZ12_9PSEU</name>
<evidence type="ECO:0000313" key="4">
    <source>
        <dbReference type="Proteomes" id="UP000582974"/>
    </source>
</evidence>
<keyword evidence="2" id="KW-0812">Transmembrane</keyword>
<proteinExistence type="predicted"/>
<organism evidence="3 4">
    <name type="scientific">Haloechinothrix aidingensis</name>
    <dbReference type="NCBI Taxonomy" id="2752311"/>
    <lineage>
        <taxon>Bacteria</taxon>
        <taxon>Bacillati</taxon>
        <taxon>Actinomycetota</taxon>
        <taxon>Actinomycetes</taxon>
        <taxon>Pseudonocardiales</taxon>
        <taxon>Pseudonocardiaceae</taxon>
        <taxon>Haloechinothrix</taxon>
    </lineage>
</organism>
<evidence type="ECO:0000313" key="3">
    <source>
        <dbReference type="EMBL" id="MBA0124063.1"/>
    </source>
</evidence>
<keyword evidence="2" id="KW-1133">Transmembrane helix</keyword>
<keyword evidence="2" id="KW-0472">Membrane</keyword>
<dbReference type="EMBL" id="JACCKD010000001">
    <property type="protein sequence ID" value="MBA0124063.1"/>
    <property type="molecule type" value="Genomic_DNA"/>
</dbReference>
<dbReference type="AlphaFoldDB" id="A0A837ZZ12"/>
<feature type="compositionally biased region" description="Polar residues" evidence="1">
    <location>
        <begin position="1"/>
        <end position="14"/>
    </location>
</feature>
<keyword evidence="4" id="KW-1185">Reference proteome</keyword>
<feature type="transmembrane region" description="Helical" evidence="2">
    <location>
        <begin position="110"/>
        <end position="133"/>
    </location>
</feature>
<evidence type="ECO:0000256" key="1">
    <source>
        <dbReference type="SAM" id="MobiDB-lite"/>
    </source>
</evidence>
<protein>
    <submittedName>
        <fullName evidence="3">Uncharacterized protein</fullName>
    </submittedName>
</protein>
<feature type="region of interest" description="Disordered" evidence="1">
    <location>
        <begin position="1"/>
        <end position="46"/>
    </location>
</feature>
<dbReference type="Proteomes" id="UP000582974">
    <property type="component" value="Unassembled WGS sequence"/>
</dbReference>